<protein>
    <submittedName>
        <fullName evidence="2">Unnamed protein product</fullName>
    </submittedName>
</protein>
<gene>
    <name evidence="2" type="ORF">Pfra01_002584300</name>
</gene>
<dbReference type="AlphaFoldDB" id="A0A9W6YDN8"/>
<dbReference type="Proteomes" id="UP001165121">
    <property type="component" value="Unassembled WGS sequence"/>
</dbReference>
<feature type="compositionally biased region" description="Low complexity" evidence="1">
    <location>
        <begin position="38"/>
        <end position="51"/>
    </location>
</feature>
<sequence>MHPIYDMFLGQIQWLGGHLEKRRARSRFQRPLRGGGAASTSRTIATSTSVTTGGGLEEGGHRAERFRGHRHTSSGGALTQTVASRTTDVVGFLLEQQRFCCGLYDRFDATVRKGLEAIVQKRYDVYPLFYEENMLVASRVFGQVFSAAMNTPDNVMQLYGIKRASPEDDQQVARSRGWR</sequence>
<reference evidence="2" key="1">
    <citation type="submission" date="2023-04" db="EMBL/GenBank/DDBJ databases">
        <title>Phytophthora fragariaefolia NBRC 109709.</title>
        <authorList>
            <person name="Ichikawa N."/>
            <person name="Sato H."/>
            <person name="Tonouchi N."/>
        </authorList>
    </citation>
    <scope>NUCLEOTIDE SEQUENCE</scope>
    <source>
        <strain evidence="2">NBRC 109709</strain>
    </source>
</reference>
<accession>A0A9W6YDN8</accession>
<organism evidence="2 3">
    <name type="scientific">Phytophthora fragariaefolia</name>
    <dbReference type="NCBI Taxonomy" id="1490495"/>
    <lineage>
        <taxon>Eukaryota</taxon>
        <taxon>Sar</taxon>
        <taxon>Stramenopiles</taxon>
        <taxon>Oomycota</taxon>
        <taxon>Peronosporomycetes</taxon>
        <taxon>Peronosporales</taxon>
        <taxon>Peronosporaceae</taxon>
        <taxon>Phytophthora</taxon>
    </lineage>
</organism>
<comment type="caution">
    <text evidence="2">The sequence shown here is derived from an EMBL/GenBank/DDBJ whole genome shotgun (WGS) entry which is preliminary data.</text>
</comment>
<feature type="region of interest" description="Disordered" evidence="1">
    <location>
        <begin position="27"/>
        <end position="60"/>
    </location>
</feature>
<evidence type="ECO:0000313" key="2">
    <source>
        <dbReference type="EMBL" id="GMF59686.1"/>
    </source>
</evidence>
<evidence type="ECO:0000313" key="3">
    <source>
        <dbReference type="Proteomes" id="UP001165121"/>
    </source>
</evidence>
<evidence type="ECO:0000256" key="1">
    <source>
        <dbReference type="SAM" id="MobiDB-lite"/>
    </source>
</evidence>
<dbReference type="EMBL" id="BSXT01005086">
    <property type="protein sequence ID" value="GMF59686.1"/>
    <property type="molecule type" value="Genomic_DNA"/>
</dbReference>
<keyword evidence="3" id="KW-1185">Reference proteome</keyword>
<proteinExistence type="predicted"/>
<name>A0A9W6YDN8_9STRA</name>